<keyword evidence="2" id="KW-0963">Cytoplasm</keyword>
<organism evidence="4 5">
    <name type="scientific">Lingula anatina</name>
    <name type="common">Brachiopod</name>
    <name type="synonym">Lingula unguis</name>
    <dbReference type="NCBI Taxonomy" id="7574"/>
    <lineage>
        <taxon>Eukaryota</taxon>
        <taxon>Metazoa</taxon>
        <taxon>Spiralia</taxon>
        <taxon>Lophotrochozoa</taxon>
        <taxon>Brachiopoda</taxon>
        <taxon>Linguliformea</taxon>
        <taxon>Lingulata</taxon>
        <taxon>Lingulida</taxon>
        <taxon>Linguloidea</taxon>
        <taxon>Lingulidae</taxon>
        <taxon>Lingula</taxon>
    </lineage>
</organism>
<dbReference type="PANTHER" id="PTHR28630">
    <property type="match status" value="1"/>
</dbReference>
<dbReference type="OrthoDB" id="40334at2759"/>
<evidence type="ECO:0000313" key="5">
    <source>
        <dbReference type="RefSeq" id="XP_013386663.1"/>
    </source>
</evidence>
<evidence type="ECO:0000256" key="3">
    <source>
        <dbReference type="ARBA" id="ARBA00023002"/>
    </source>
</evidence>
<dbReference type="AlphaFoldDB" id="A0A1S3HKN5"/>
<dbReference type="GeneID" id="106156095"/>
<gene>
    <name evidence="5 6" type="primary">LOC106156095</name>
</gene>
<accession>A0A1S3HKN5</accession>
<reference evidence="5 6" key="1">
    <citation type="submission" date="2025-04" db="UniProtKB">
        <authorList>
            <consortium name="RefSeq"/>
        </authorList>
    </citation>
    <scope>IDENTIFICATION</scope>
    <source>
        <tissue evidence="5 6">Gonads</tissue>
    </source>
</reference>
<dbReference type="InterPro" id="IPR032801">
    <property type="entry name" value="PXL2A/B/C"/>
</dbReference>
<dbReference type="PANTHER" id="PTHR28630:SF29">
    <property type="entry name" value="PROSTAMIDE_PROSTAGLANDIN F SYNTHASE"/>
    <property type="match status" value="1"/>
</dbReference>
<evidence type="ECO:0000256" key="2">
    <source>
        <dbReference type="ARBA" id="ARBA00022490"/>
    </source>
</evidence>
<evidence type="ECO:0000313" key="4">
    <source>
        <dbReference type="Proteomes" id="UP000085678"/>
    </source>
</evidence>
<dbReference type="GO" id="GO:0001516">
    <property type="term" value="P:prostaglandin biosynthetic process"/>
    <property type="evidence" value="ECO:0007669"/>
    <property type="project" value="TreeGrafter"/>
</dbReference>
<dbReference type="KEGG" id="lak:106156095"/>
<proteinExistence type="predicted"/>
<dbReference type="GO" id="GO:0047017">
    <property type="term" value="F:prostaglandin F synthase activity"/>
    <property type="evidence" value="ECO:0007669"/>
    <property type="project" value="TreeGrafter"/>
</dbReference>
<sequence>MVAVGLEEVGVEDYMKGNYFSGEVYIDQKQQCYKDMGYKRYGILSGLMSILKKVSRAAMAKAKEQNITGDFKGDGFQNGGTIIVSAGGSECLLNWRQENPGEHVPLEDVLKALGIDGGAPATEQKAEAPKVVCEDDVCYKK</sequence>
<dbReference type="STRING" id="7574.A0A1S3HKN5"/>
<protein>
    <submittedName>
        <fullName evidence="5 6">Prostamide/prostaglandin F synthase</fullName>
    </submittedName>
</protein>
<evidence type="ECO:0000313" key="6">
    <source>
        <dbReference type="RefSeq" id="XP_013386664.1"/>
    </source>
</evidence>
<dbReference type="Pfam" id="PF13911">
    <property type="entry name" value="AhpC-TSA_2"/>
    <property type="match status" value="1"/>
</dbReference>
<comment type="subcellular location">
    <subcellularLocation>
        <location evidence="1">Cytoplasm</location>
    </subcellularLocation>
</comment>
<dbReference type="RefSeq" id="XP_013386663.1">
    <property type="nucleotide sequence ID" value="XM_013531209.1"/>
</dbReference>
<evidence type="ECO:0000256" key="1">
    <source>
        <dbReference type="ARBA" id="ARBA00004496"/>
    </source>
</evidence>
<keyword evidence="4" id="KW-1185">Reference proteome</keyword>
<dbReference type="RefSeq" id="XP_013386664.1">
    <property type="nucleotide sequence ID" value="XM_013531210.1"/>
</dbReference>
<keyword evidence="3" id="KW-0560">Oxidoreductase</keyword>
<name>A0A1S3HKN5_LINAN</name>
<dbReference type="GO" id="GO:0005737">
    <property type="term" value="C:cytoplasm"/>
    <property type="evidence" value="ECO:0007669"/>
    <property type="project" value="UniProtKB-SubCell"/>
</dbReference>
<dbReference type="Proteomes" id="UP000085678">
    <property type="component" value="Unplaced"/>
</dbReference>